<name>A0A7Z0D662_9ACTN</name>
<evidence type="ECO:0000256" key="1">
    <source>
        <dbReference type="SAM" id="SignalP"/>
    </source>
</evidence>
<dbReference type="Proteomes" id="UP000527616">
    <property type="component" value="Unassembled WGS sequence"/>
</dbReference>
<accession>A0A7Z0D662</accession>
<dbReference type="InterPro" id="IPR023346">
    <property type="entry name" value="Lysozyme-like_dom_sf"/>
</dbReference>
<dbReference type="RefSeq" id="WP_179443646.1">
    <property type="nucleotide sequence ID" value="NZ_JACBZS010000001.1"/>
</dbReference>
<dbReference type="GO" id="GO:0016998">
    <property type="term" value="P:cell wall macromolecule catabolic process"/>
    <property type="evidence" value="ECO:0007669"/>
    <property type="project" value="InterPro"/>
</dbReference>
<dbReference type="InterPro" id="IPR000726">
    <property type="entry name" value="Glyco_hydro_19_cat"/>
</dbReference>
<sequence length="307" mass="32159">MNTSKLRTGGLTLAATALAATGALAPTALAPTAPAHAADGQSITVYATDVNVRSDATSQSTSVGKVSQRTAVFTCQKAGETVSSDGYTNNLWSRSDELGGYVNNVFLQGPADFGLPACDGDSEPTQPPAPGGEDVTLDQLKTLFPNDIHDEATLAEDLANLNAEMKAAGITTPARKAAFLATLASESGLAYDREEGDQSHNQPYWGRGYIQLTTADNYADASNALGVDLSSNPELAMSRDHSARIATWYWTDRDLNAAADALDMAAVNKGIGYRANDAEDTKRCNNFTAALTLFNGGSLPGEVNCAR</sequence>
<evidence type="ECO:0000313" key="3">
    <source>
        <dbReference type="EMBL" id="NYI69593.1"/>
    </source>
</evidence>
<organism evidence="3 4">
    <name type="scientific">Naumannella cuiyingiana</name>
    <dbReference type="NCBI Taxonomy" id="1347891"/>
    <lineage>
        <taxon>Bacteria</taxon>
        <taxon>Bacillati</taxon>
        <taxon>Actinomycetota</taxon>
        <taxon>Actinomycetes</taxon>
        <taxon>Propionibacteriales</taxon>
        <taxon>Propionibacteriaceae</taxon>
        <taxon>Naumannella</taxon>
    </lineage>
</organism>
<dbReference type="AlphaFoldDB" id="A0A7Z0D662"/>
<evidence type="ECO:0000313" key="4">
    <source>
        <dbReference type="Proteomes" id="UP000527616"/>
    </source>
</evidence>
<reference evidence="3 4" key="1">
    <citation type="submission" date="2020-07" db="EMBL/GenBank/DDBJ databases">
        <title>Sequencing the genomes of 1000 actinobacteria strains.</title>
        <authorList>
            <person name="Klenk H.-P."/>
        </authorList>
    </citation>
    <scope>NUCLEOTIDE SEQUENCE [LARGE SCALE GENOMIC DNA]</scope>
    <source>
        <strain evidence="3 4">DSM 103164</strain>
    </source>
</reference>
<protein>
    <submittedName>
        <fullName evidence="3">Putative chitinase</fullName>
    </submittedName>
</protein>
<keyword evidence="4" id="KW-1185">Reference proteome</keyword>
<keyword evidence="1" id="KW-0732">Signal</keyword>
<dbReference type="GO" id="GO:0004568">
    <property type="term" value="F:chitinase activity"/>
    <property type="evidence" value="ECO:0007669"/>
    <property type="project" value="InterPro"/>
</dbReference>
<evidence type="ECO:0000259" key="2">
    <source>
        <dbReference type="Pfam" id="PF00182"/>
    </source>
</evidence>
<dbReference type="SUPFAM" id="SSF53955">
    <property type="entry name" value="Lysozyme-like"/>
    <property type="match status" value="1"/>
</dbReference>
<gene>
    <name evidence="3" type="ORF">GGQ54_000153</name>
</gene>
<feature type="domain" description="Glycoside hydrolase family 19 catalytic" evidence="2">
    <location>
        <begin position="197"/>
        <end position="254"/>
    </location>
</feature>
<dbReference type="EMBL" id="JACBZS010000001">
    <property type="protein sequence ID" value="NYI69593.1"/>
    <property type="molecule type" value="Genomic_DNA"/>
</dbReference>
<dbReference type="Pfam" id="PF00182">
    <property type="entry name" value="Glyco_hydro_19"/>
    <property type="match status" value="1"/>
</dbReference>
<feature type="signal peptide" evidence="1">
    <location>
        <begin position="1"/>
        <end position="37"/>
    </location>
</feature>
<dbReference type="Gene3D" id="1.10.530.10">
    <property type="match status" value="1"/>
</dbReference>
<dbReference type="GO" id="GO:0006032">
    <property type="term" value="P:chitin catabolic process"/>
    <property type="evidence" value="ECO:0007669"/>
    <property type="project" value="InterPro"/>
</dbReference>
<proteinExistence type="predicted"/>
<feature type="chain" id="PRO_5030630480" evidence="1">
    <location>
        <begin position="38"/>
        <end position="307"/>
    </location>
</feature>
<comment type="caution">
    <text evidence="3">The sequence shown here is derived from an EMBL/GenBank/DDBJ whole genome shotgun (WGS) entry which is preliminary data.</text>
</comment>